<dbReference type="Pfam" id="PF00239">
    <property type="entry name" value="Resolvase"/>
    <property type="match status" value="1"/>
</dbReference>
<protein>
    <submittedName>
        <fullName evidence="6">Recombinase family protein</fullName>
    </submittedName>
</protein>
<dbReference type="InterPro" id="IPR036162">
    <property type="entry name" value="Resolvase-like_N_sf"/>
</dbReference>
<dbReference type="RefSeq" id="WP_248266424.1">
    <property type="nucleotide sequence ID" value="NZ_CP096034.1"/>
</dbReference>
<evidence type="ECO:0000313" key="6">
    <source>
        <dbReference type="EMBL" id="UPM53108.1"/>
    </source>
</evidence>
<organism evidence="6 7">
    <name type="scientific">Gottfriedia acidiceleris</name>
    <dbReference type="NCBI Taxonomy" id="371036"/>
    <lineage>
        <taxon>Bacteria</taxon>
        <taxon>Bacillati</taxon>
        <taxon>Bacillota</taxon>
        <taxon>Bacilli</taxon>
        <taxon>Bacillales</taxon>
        <taxon>Bacillaceae</taxon>
        <taxon>Gottfriedia</taxon>
    </lineage>
</organism>
<feature type="domain" description="Recombinase" evidence="5">
    <location>
        <begin position="159"/>
        <end position="287"/>
    </location>
</feature>
<dbReference type="InterPro" id="IPR038109">
    <property type="entry name" value="DNA_bind_recomb_sf"/>
</dbReference>
<evidence type="ECO:0000256" key="3">
    <source>
        <dbReference type="SAM" id="Coils"/>
    </source>
</evidence>
<evidence type="ECO:0000256" key="1">
    <source>
        <dbReference type="ARBA" id="ARBA00023125"/>
    </source>
</evidence>
<reference evidence="6 7" key="1">
    <citation type="submission" date="2022-04" db="EMBL/GenBank/DDBJ databases">
        <title>Mechanism of arsenic methylation and mitigation arsenic toxicity by Bacillus sp. LH14 from an Arsenic-Contaminated Paddy Soil.</title>
        <authorList>
            <person name="Wang D."/>
        </authorList>
    </citation>
    <scope>NUCLEOTIDE SEQUENCE [LARGE SCALE GENOMIC DNA]</scope>
    <source>
        <strain evidence="6 7">LH14</strain>
    </source>
</reference>
<dbReference type="Gene3D" id="3.40.50.1390">
    <property type="entry name" value="Resolvase, N-terminal catalytic domain"/>
    <property type="match status" value="1"/>
</dbReference>
<dbReference type="SMART" id="SM00857">
    <property type="entry name" value="Resolvase"/>
    <property type="match status" value="1"/>
</dbReference>
<accession>A0ABY4JJW1</accession>
<evidence type="ECO:0000259" key="4">
    <source>
        <dbReference type="PROSITE" id="PS51736"/>
    </source>
</evidence>
<dbReference type="PANTHER" id="PTHR30461">
    <property type="entry name" value="DNA-INVERTASE FROM LAMBDOID PROPHAGE"/>
    <property type="match status" value="1"/>
</dbReference>
<dbReference type="EMBL" id="CP096034">
    <property type="protein sequence ID" value="UPM53108.1"/>
    <property type="molecule type" value="Genomic_DNA"/>
</dbReference>
<dbReference type="InterPro" id="IPR050639">
    <property type="entry name" value="SSR_resolvase"/>
</dbReference>
<gene>
    <name evidence="6" type="ORF">MY490_14955</name>
</gene>
<dbReference type="InterPro" id="IPR006119">
    <property type="entry name" value="Resolv_N"/>
</dbReference>
<evidence type="ECO:0000256" key="2">
    <source>
        <dbReference type="ARBA" id="ARBA00023172"/>
    </source>
</evidence>
<feature type="coiled-coil region" evidence="3">
    <location>
        <begin position="417"/>
        <end position="470"/>
    </location>
</feature>
<dbReference type="InterPro" id="IPR011109">
    <property type="entry name" value="DNA_bind_recombinase_dom"/>
</dbReference>
<dbReference type="Gene3D" id="3.90.1750.20">
    <property type="entry name" value="Putative Large Serine Recombinase, Chain B, Domain 2"/>
    <property type="match status" value="1"/>
</dbReference>
<name>A0ABY4JJW1_9BACI</name>
<evidence type="ECO:0000259" key="5">
    <source>
        <dbReference type="PROSITE" id="PS51737"/>
    </source>
</evidence>
<keyword evidence="3" id="KW-0175">Coiled coil</keyword>
<dbReference type="Proteomes" id="UP000830639">
    <property type="component" value="Chromosome"/>
</dbReference>
<dbReference type="CDD" id="cd00338">
    <property type="entry name" value="Ser_Recombinase"/>
    <property type="match status" value="1"/>
</dbReference>
<keyword evidence="2" id="KW-0233">DNA recombination</keyword>
<proteinExistence type="predicted"/>
<dbReference type="PROSITE" id="PS51737">
    <property type="entry name" value="RECOMBINASE_DNA_BIND"/>
    <property type="match status" value="1"/>
</dbReference>
<dbReference type="PANTHER" id="PTHR30461:SF2">
    <property type="entry name" value="SERINE RECOMBINASE PINE-RELATED"/>
    <property type="match status" value="1"/>
</dbReference>
<dbReference type="PROSITE" id="PS51736">
    <property type="entry name" value="RECOMBINASES_3"/>
    <property type="match status" value="1"/>
</dbReference>
<sequence length="519" mass="60977">MNYLQEQKHHYGVYLRISKEKDKQDTFENHMTIVKQYMEQGNHTYETFNDIISGKTIERPELNNLLNRLDEFTAIFVIHLDRISRNGELGFKVKQLLKGYQLPLHTPYQKLDLSIPMDSKMYDDSISSAEYERNTMSLRRRYNMKTRIQRGEWIGSKVPYGYIRNASTRRLEVDKTKAETIRLIYKLYLEGNGTQAIRTYLNLNKIPTVTGTGQWIIITVRKILSNPAYRGDTVFKEWHEVIEKSKGFMEPKNRVKEEFYIPNTHEAIINPSEWDRVQSMMESKTKQLNIRERKARDILPLKDLLVCAIDGCKMVYTKISKDSDKYVYKKCRGETSTNGKCQNAGIDEMIVRTAVLDELKKHKDNYKQLLQQMLNNDFSSIINDKQQTLSQYEKHLHHEQVQKERLLDLALQGLFTSQEIANKKAEIESNINILEGKIKSLQKDLEATDVTNIQSQYERYVDVLDNIEKKPTAEINKKLKTIIKCIRYSRIMPEDIAKLGVKVAKRKYYPFKIKIEFID</sequence>
<keyword evidence="7" id="KW-1185">Reference proteome</keyword>
<dbReference type="SUPFAM" id="SSF53041">
    <property type="entry name" value="Resolvase-like"/>
    <property type="match status" value="1"/>
</dbReference>
<evidence type="ECO:0000313" key="7">
    <source>
        <dbReference type="Proteomes" id="UP000830639"/>
    </source>
</evidence>
<keyword evidence="1" id="KW-0238">DNA-binding</keyword>
<feature type="domain" description="Resolvase/invertase-type recombinase catalytic" evidence="4">
    <location>
        <begin position="10"/>
        <end position="151"/>
    </location>
</feature>
<dbReference type="Pfam" id="PF07508">
    <property type="entry name" value="Recombinase"/>
    <property type="match status" value="1"/>
</dbReference>